<dbReference type="PANTHER" id="PTHR23324:SF83">
    <property type="entry name" value="SEC14-LIKE PROTEIN 2"/>
    <property type="match status" value="1"/>
</dbReference>
<dbReference type="PROSITE" id="PS50191">
    <property type="entry name" value="CRAL_TRIO"/>
    <property type="match status" value="1"/>
</dbReference>
<dbReference type="InterPro" id="IPR036598">
    <property type="entry name" value="GOLD_dom_sf"/>
</dbReference>
<dbReference type="PANTHER" id="PTHR23324">
    <property type="entry name" value="SEC14 RELATED PROTEIN"/>
    <property type="match status" value="1"/>
</dbReference>
<name>A0A8T0ELK6_ARGBR</name>
<sequence length="508" mass="58656">MQLLQFVNFGGFQRNSVQQAKAIIVHRNALQRQRDPKRSISSLGHIYLKTIQMENSFEHLIHTHRYTLSFGLLFQFKQPVLRLINRKVHLRLLSLKSINMGTPLKNLTNSQLSALKEFRSNLSDLLGPYDTDAILLKWLRANRMPILAVKSPKNPTFHAISKCYELDTLYDSYTKPEVAEKHEYTAFLGYAKDGSVVRYNPVGLGDHIGLLNCISTYDCMVYACSFVQEDLVRQRKENARTGKDINEITYIFDLEGLSIQDLLHKSVLEMALDMGAMVQDYYPEIWGNVFFINVPSFFDVAYNLFKPILRLQVIQKLKIVSRENVPQTLLRYIDEDVLPAFLGGKRVDCNGNPKCTEFLRFGGKIPEKYYITNRAPLSPEDSGVTSLWIPARGVYNYCLVVRKPGARFHVQYHTENGSIHVRKFYRKITDFENPDIPTSDEYLDERDEKTNVLLISPGMRVQSHLVPLDYTNFVAPWAGVYIFRFSNSHSWFGARKLTFRIRLLESDL</sequence>
<dbReference type="Gene3D" id="3.40.525.10">
    <property type="entry name" value="CRAL-TRIO lipid binding domain"/>
    <property type="match status" value="1"/>
</dbReference>
<dbReference type="InterPro" id="IPR051064">
    <property type="entry name" value="SEC14/CRAL-TRIO_domain"/>
</dbReference>
<proteinExistence type="predicted"/>
<evidence type="ECO:0000259" key="1">
    <source>
        <dbReference type="PROSITE" id="PS50191"/>
    </source>
</evidence>
<accession>A0A8T0ELK6</accession>
<reference evidence="2" key="1">
    <citation type="journal article" date="2020" name="bioRxiv">
        <title>Chromosome-level reference genome of the European wasp spider Argiope bruennichi: a resource for studies on range expansion and evolutionary adaptation.</title>
        <authorList>
            <person name="Sheffer M.M."/>
            <person name="Hoppe A."/>
            <person name="Krehenwinkel H."/>
            <person name="Uhl G."/>
            <person name="Kuss A.W."/>
            <person name="Jensen L."/>
            <person name="Jensen C."/>
            <person name="Gillespie R.G."/>
            <person name="Hoff K.J."/>
            <person name="Prost S."/>
        </authorList>
    </citation>
    <scope>NUCLEOTIDE SEQUENCE</scope>
</reference>
<protein>
    <submittedName>
        <fullName evidence="2">SEC14-like protein 2 like protein</fullName>
    </submittedName>
</protein>
<dbReference type="SUPFAM" id="SSF52087">
    <property type="entry name" value="CRAL/TRIO domain"/>
    <property type="match status" value="1"/>
</dbReference>
<dbReference type="Pfam" id="PF00650">
    <property type="entry name" value="CRAL_TRIO"/>
    <property type="match status" value="1"/>
</dbReference>
<dbReference type="InterPro" id="IPR036865">
    <property type="entry name" value="CRAL-TRIO_dom_sf"/>
</dbReference>
<organism evidence="2 3">
    <name type="scientific">Argiope bruennichi</name>
    <name type="common">Wasp spider</name>
    <name type="synonym">Aranea bruennichi</name>
    <dbReference type="NCBI Taxonomy" id="94029"/>
    <lineage>
        <taxon>Eukaryota</taxon>
        <taxon>Metazoa</taxon>
        <taxon>Ecdysozoa</taxon>
        <taxon>Arthropoda</taxon>
        <taxon>Chelicerata</taxon>
        <taxon>Arachnida</taxon>
        <taxon>Araneae</taxon>
        <taxon>Araneomorphae</taxon>
        <taxon>Entelegynae</taxon>
        <taxon>Araneoidea</taxon>
        <taxon>Araneidae</taxon>
        <taxon>Argiope</taxon>
    </lineage>
</organism>
<dbReference type="InterPro" id="IPR001251">
    <property type="entry name" value="CRAL-TRIO_dom"/>
</dbReference>
<keyword evidence="3" id="KW-1185">Reference proteome</keyword>
<evidence type="ECO:0000313" key="2">
    <source>
        <dbReference type="EMBL" id="KAF8774468.1"/>
    </source>
</evidence>
<dbReference type="GO" id="GO:0005737">
    <property type="term" value="C:cytoplasm"/>
    <property type="evidence" value="ECO:0007669"/>
    <property type="project" value="TreeGrafter"/>
</dbReference>
<dbReference type="Gene3D" id="2.60.120.680">
    <property type="entry name" value="GOLD domain"/>
    <property type="match status" value="1"/>
</dbReference>
<dbReference type="SUPFAM" id="SSF101576">
    <property type="entry name" value="Supernatant protein factor (SPF), C-terminal domain"/>
    <property type="match status" value="1"/>
</dbReference>
<evidence type="ECO:0000313" key="3">
    <source>
        <dbReference type="Proteomes" id="UP000807504"/>
    </source>
</evidence>
<dbReference type="Proteomes" id="UP000807504">
    <property type="component" value="Unassembled WGS sequence"/>
</dbReference>
<feature type="domain" description="CRAL-TRIO" evidence="1">
    <location>
        <begin position="175"/>
        <end position="350"/>
    </location>
</feature>
<gene>
    <name evidence="2" type="ORF">HNY73_017016</name>
</gene>
<dbReference type="AlphaFoldDB" id="A0A8T0ELK6"/>
<dbReference type="EMBL" id="JABXBU010002227">
    <property type="protein sequence ID" value="KAF8774468.1"/>
    <property type="molecule type" value="Genomic_DNA"/>
</dbReference>
<comment type="caution">
    <text evidence="2">The sequence shown here is derived from an EMBL/GenBank/DDBJ whole genome shotgun (WGS) entry which is preliminary data.</text>
</comment>
<dbReference type="CDD" id="cd00170">
    <property type="entry name" value="SEC14"/>
    <property type="match status" value="1"/>
</dbReference>
<dbReference type="SMART" id="SM00516">
    <property type="entry name" value="SEC14"/>
    <property type="match status" value="1"/>
</dbReference>
<reference evidence="2" key="2">
    <citation type="submission" date="2020-06" db="EMBL/GenBank/DDBJ databases">
        <authorList>
            <person name="Sheffer M."/>
        </authorList>
    </citation>
    <scope>NUCLEOTIDE SEQUENCE</scope>
</reference>